<dbReference type="InterPro" id="IPR039425">
    <property type="entry name" value="RNA_pol_sigma-70-like"/>
</dbReference>
<dbReference type="InterPro" id="IPR013325">
    <property type="entry name" value="RNA_pol_sigma_r2"/>
</dbReference>
<dbReference type="Pfam" id="PF04542">
    <property type="entry name" value="Sigma70_r2"/>
    <property type="match status" value="1"/>
</dbReference>
<dbReference type="EMBL" id="JAFBEE010000007">
    <property type="protein sequence ID" value="MBM7614829.1"/>
    <property type="molecule type" value="Genomic_DNA"/>
</dbReference>
<accession>A0ABS2NQE4</accession>
<evidence type="ECO:0000256" key="1">
    <source>
        <dbReference type="ARBA" id="ARBA00010641"/>
    </source>
</evidence>
<evidence type="ECO:0000313" key="7">
    <source>
        <dbReference type="EMBL" id="MBM7614829.1"/>
    </source>
</evidence>
<dbReference type="InterPro" id="IPR013324">
    <property type="entry name" value="RNA_pol_sigma_r3/r4-like"/>
</dbReference>
<keyword evidence="8" id="KW-1185">Reference proteome</keyword>
<evidence type="ECO:0000256" key="2">
    <source>
        <dbReference type="ARBA" id="ARBA00023015"/>
    </source>
</evidence>
<dbReference type="InterPro" id="IPR014284">
    <property type="entry name" value="RNA_pol_sigma-70_dom"/>
</dbReference>
<dbReference type="InterPro" id="IPR000792">
    <property type="entry name" value="Tscrpt_reg_LuxR_C"/>
</dbReference>
<comment type="caution">
    <text evidence="7">The sequence shown here is derived from an EMBL/GenBank/DDBJ whole genome shotgun (WGS) entry which is preliminary data.</text>
</comment>
<dbReference type="NCBIfam" id="TIGR02937">
    <property type="entry name" value="sigma70-ECF"/>
    <property type="match status" value="1"/>
</dbReference>
<gene>
    <name evidence="7" type="ORF">JOC73_001348</name>
</gene>
<evidence type="ECO:0000259" key="6">
    <source>
        <dbReference type="PROSITE" id="PS00622"/>
    </source>
</evidence>
<dbReference type="PROSITE" id="PS00622">
    <property type="entry name" value="HTH_LUXR_1"/>
    <property type="match status" value="1"/>
</dbReference>
<dbReference type="InterPro" id="IPR036388">
    <property type="entry name" value="WH-like_DNA-bd_sf"/>
</dbReference>
<dbReference type="CDD" id="cd06171">
    <property type="entry name" value="Sigma70_r4"/>
    <property type="match status" value="1"/>
</dbReference>
<keyword evidence="5" id="KW-0804">Transcription</keyword>
<keyword evidence="4" id="KW-0238">DNA-binding</keyword>
<dbReference type="Gene3D" id="1.10.10.10">
    <property type="entry name" value="Winged helix-like DNA-binding domain superfamily/Winged helix DNA-binding domain"/>
    <property type="match status" value="1"/>
</dbReference>
<keyword evidence="3" id="KW-0731">Sigma factor</keyword>
<sequence>MNRQEISLIEKTRQGDIDSFEKLIEPYQKKAFNIAYRMLSNIEDANDITQEALLKIFRSVDKFQGKSSFSTWVYSIVSNSCIDFIRKQKKNQVVYLEQQGATGENYRIEVADEMNTPEYLFEKKEIQNIIHEAINQLNVDQKEIIILRDINGFSYQEIANILKCSEGTVKSRINRARGKLKKILLTKELQQA</sequence>
<evidence type="ECO:0000313" key="8">
    <source>
        <dbReference type="Proteomes" id="UP001314796"/>
    </source>
</evidence>
<reference evidence="7 8" key="1">
    <citation type="submission" date="2021-01" db="EMBL/GenBank/DDBJ databases">
        <title>Genomic Encyclopedia of Type Strains, Phase IV (KMG-IV): sequencing the most valuable type-strain genomes for metagenomic binning, comparative biology and taxonomic classification.</title>
        <authorList>
            <person name="Goeker M."/>
        </authorList>
    </citation>
    <scope>NUCLEOTIDE SEQUENCE [LARGE SCALE GENOMIC DNA]</scope>
    <source>
        <strain evidence="7 8">DSM 25890</strain>
    </source>
</reference>
<name>A0ABS2NQE4_9FIRM</name>
<protein>
    <submittedName>
        <fullName evidence="7">RNA polymerase sigma-70 factor (ECF subfamily)</fullName>
    </submittedName>
</protein>
<dbReference type="InterPro" id="IPR007627">
    <property type="entry name" value="RNA_pol_sigma70_r2"/>
</dbReference>
<dbReference type="Gene3D" id="1.10.1740.10">
    <property type="match status" value="1"/>
</dbReference>
<dbReference type="SUPFAM" id="SSF88659">
    <property type="entry name" value="Sigma3 and sigma4 domains of RNA polymerase sigma factors"/>
    <property type="match status" value="1"/>
</dbReference>
<dbReference type="Proteomes" id="UP001314796">
    <property type="component" value="Unassembled WGS sequence"/>
</dbReference>
<dbReference type="SUPFAM" id="SSF88946">
    <property type="entry name" value="Sigma2 domain of RNA polymerase sigma factors"/>
    <property type="match status" value="1"/>
</dbReference>
<evidence type="ECO:0000256" key="3">
    <source>
        <dbReference type="ARBA" id="ARBA00023082"/>
    </source>
</evidence>
<comment type="similarity">
    <text evidence="1">Belongs to the sigma-70 factor family. ECF subfamily.</text>
</comment>
<feature type="domain" description="HTH luxR-type" evidence="6">
    <location>
        <begin position="152"/>
        <end position="179"/>
    </location>
</feature>
<evidence type="ECO:0000256" key="5">
    <source>
        <dbReference type="ARBA" id="ARBA00023163"/>
    </source>
</evidence>
<dbReference type="InterPro" id="IPR013249">
    <property type="entry name" value="RNA_pol_sigma70_r4_t2"/>
</dbReference>
<proteinExistence type="inferred from homology"/>
<dbReference type="PANTHER" id="PTHR43133:SF8">
    <property type="entry name" value="RNA POLYMERASE SIGMA FACTOR HI_1459-RELATED"/>
    <property type="match status" value="1"/>
</dbReference>
<keyword evidence="2" id="KW-0805">Transcription regulation</keyword>
<organism evidence="7 8">
    <name type="scientific">Alkaliphilus hydrothermalis</name>
    <dbReference type="NCBI Taxonomy" id="1482730"/>
    <lineage>
        <taxon>Bacteria</taxon>
        <taxon>Bacillati</taxon>
        <taxon>Bacillota</taxon>
        <taxon>Clostridia</taxon>
        <taxon>Peptostreptococcales</taxon>
        <taxon>Natronincolaceae</taxon>
        <taxon>Alkaliphilus</taxon>
    </lineage>
</organism>
<dbReference type="Pfam" id="PF08281">
    <property type="entry name" value="Sigma70_r4_2"/>
    <property type="match status" value="1"/>
</dbReference>
<dbReference type="PANTHER" id="PTHR43133">
    <property type="entry name" value="RNA POLYMERASE ECF-TYPE SIGMA FACTO"/>
    <property type="match status" value="1"/>
</dbReference>
<evidence type="ECO:0000256" key="4">
    <source>
        <dbReference type="ARBA" id="ARBA00023125"/>
    </source>
</evidence>